<organism evidence="5 6">
    <name type="scientific">Nannochloropsis salina CCMP1776</name>
    <dbReference type="NCBI Taxonomy" id="1027361"/>
    <lineage>
        <taxon>Eukaryota</taxon>
        <taxon>Sar</taxon>
        <taxon>Stramenopiles</taxon>
        <taxon>Ochrophyta</taxon>
        <taxon>Eustigmatophyceae</taxon>
        <taxon>Eustigmatales</taxon>
        <taxon>Monodopsidaceae</taxon>
        <taxon>Microchloropsis</taxon>
        <taxon>Microchloropsis salina</taxon>
    </lineage>
</organism>
<dbReference type="InterPro" id="IPR001748">
    <property type="entry name" value="BUD31"/>
</dbReference>
<evidence type="ECO:0000313" key="6">
    <source>
        <dbReference type="Proteomes" id="UP000355283"/>
    </source>
</evidence>
<dbReference type="GO" id="GO:0005681">
    <property type="term" value="C:spliceosomal complex"/>
    <property type="evidence" value="ECO:0007669"/>
    <property type="project" value="TreeGrafter"/>
</dbReference>
<dbReference type="PANTHER" id="PTHR19411:SF0">
    <property type="entry name" value="PROTEIN BUD31 HOMOLOG"/>
    <property type="match status" value="1"/>
</dbReference>
<dbReference type="PANTHER" id="PTHR19411">
    <property type="entry name" value="PROTEIN BUD31-RELATED"/>
    <property type="match status" value="1"/>
</dbReference>
<keyword evidence="6" id="KW-1185">Reference proteome</keyword>
<dbReference type="GO" id="GO:0000398">
    <property type="term" value="P:mRNA splicing, via spliceosome"/>
    <property type="evidence" value="ECO:0007669"/>
    <property type="project" value="TreeGrafter"/>
</dbReference>
<reference evidence="5 6" key="1">
    <citation type="submission" date="2019-01" db="EMBL/GenBank/DDBJ databases">
        <title>Nuclear Genome Assembly of the Microalgal Biofuel strain Nannochloropsis salina CCMP1776.</title>
        <authorList>
            <person name="Hovde B."/>
        </authorList>
    </citation>
    <scope>NUCLEOTIDE SEQUENCE [LARGE SCALE GENOMIC DNA]</scope>
    <source>
        <strain evidence="5 6">CCMP1776</strain>
    </source>
</reference>
<accession>A0A4D9CRA9</accession>
<comment type="caution">
    <text evidence="5">The sequence shown here is derived from an EMBL/GenBank/DDBJ whole genome shotgun (WGS) entry which is preliminary data.</text>
</comment>
<keyword evidence="3" id="KW-0539">Nucleus</keyword>
<feature type="compositionally biased region" description="Acidic residues" evidence="4">
    <location>
        <begin position="186"/>
        <end position="207"/>
    </location>
</feature>
<feature type="region of interest" description="Disordered" evidence="4">
    <location>
        <begin position="180"/>
        <end position="234"/>
    </location>
</feature>
<protein>
    <recommendedName>
        <fullName evidence="7">G10 protein</fullName>
    </recommendedName>
</protein>
<evidence type="ECO:0000256" key="4">
    <source>
        <dbReference type="SAM" id="MobiDB-lite"/>
    </source>
</evidence>
<evidence type="ECO:0000256" key="2">
    <source>
        <dbReference type="ARBA" id="ARBA00005287"/>
    </source>
</evidence>
<evidence type="ECO:0008006" key="7">
    <source>
        <dbReference type="Google" id="ProtNLM"/>
    </source>
</evidence>
<dbReference type="EMBL" id="SDOX01000122">
    <property type="protein sequence ID" value="TFJ81680.1"/>
    <property type="molecule type" value="Genomic_DNA"/>
</dbReference>
<evidence type="ECO:0000256" key="1">
    <source>
        <dbReference type="ARBA" id="ARBA00004123"/>
    </source>
</evidence>
<evidence type="ECO:0000256" key="3">
    <source>
        <dbReference type="ARBA" id="ARBA00023242"/>
    </source>
</evidence>
<dbReference type="OrthoDB" id="277109at2759"/>
<dbReference type="AlphaFoldDB" id="A0A4D9CRA9"/>
<gene>
    <name evidence="5" type="ORF">NSK_006931</name>
</gene>
<dbReference type="Pfam" id="PF01125">
    <property type="entry name" value="BUD31"/>
    <property type="match status" value="1"/>
</dbReference>
<evidence type="ECO:0000313" key="5">
    <source>
        <dbReference type="EMBL" id="TFJ81680.1"/>
    </source>
</evidence>
<proteinExistence type="inferred from homology"/>
<comment type="subcellular location">
    <subcellularLocation>
        <location evidence="1">Nucleus</location>
    </subcellularLocation>
</comment>
<dbReference type="Proteomes" id="UP000355283">
    <property type="component" value="Unassembled WGS sequence"/>
</dbReference>
<sequence length="234" mass="26526">MSRWGRKARPPPGFDYLEPTLAALEAELREKVNEGHEGKRKNESLWPVHQINWQRSRYIFDMFYRYEKISREVYEYCVQMKLVDAALAAKWKKPGYEKLCCTYAINTKNFKFGTTSICRVPKQVLNEGTVVEDANCGCRGCSSGDQGERNIFGNKYGQYLAGIQVRRERKQAKAAAAVAGVWAEGGGEEEDEEEGDEEAEGKEEGEEEGHGKRSGHDERTEGGPEMHIHKKVKA</sequence>
<name>A0A4D9CRA9_9STRA</name>
<feature type="compositionally biased region" description="Basic and acidic residues" evidence="4">
    <location>
        <begin position="208"/>
        <end position="227"/>
    </location>
</feature>
<dbReference type="PRINTS" id="PR00322">
    <property type="entry name" value="G10"/>
</dbReference>
<comment type="similarity">
    <text evidence="2">Belongs to the BUD31 (G10) family.</text>
</comment>